<feature type="binding site" evidence="12">
    <location>
        <position position="460"/>
    </location>
    <ligand>
        <name>Zn(2+)</name>
        <dbReference type="ChEBI" id="CHEBI:29105"/>
        <label>2</label>
    </ligand>
</feature>
<comment type="catalytic activity">
    <reaction evidence="11 12">
        <text>ATP + H2O = ADP + phosphate + H(+)</text>
        <dbReference type="Rhea" id="RHEA:13065"/>
        <dbReference type="ChEBI" id="CHEBI:15377"/>
        <dbReference type="ChEBI" id="CHEBI:15378"/>
        <dbReference type="ChEBI" id="CHEBI:30616"/>
        <dbReference type="ChEBI" id="CHEBI:43474"/>
        <dbReference type="ChEBI" id="CHEBI:456216"/>
        <dbReference type="EC" id="5.6.2.4"/>
    </reaction>
</comment>
<evidence type="ECO:0000256" key="4">
    <source>
        <dbReference type="ARBA" id="ARBA00022741"/>
    </source>
</evidence>
<keyword evidence="5 12" id="KW-0378">Hydrolase</keyword>
<dbReference type="InterPro" id="IPR001650">
    <property type="entry name" value="Helicase_C-like"/>
</dbReference>
<dbReference type="HAMAP" id="MF_00983">
    <property type="entry name" value="PriA"/>
    <property type="match status" value="1"/>
</dbReference>
<dbReference type="Pfam" id="PF18074">
    <property type="entry name" value="PriA_C"/>
    <property type="match status" value="1"/>
</dbReference>
<dbReference type="Pfam" id="PF00271">
    <property type="entry name" value="Helicase_C"/>
    <property type="match status" value="1"/>
</dbReference>
<comment type="cofactor">
    <cofactor evidence="12">
        <name>Zn(2+)</name>
        <dbReference type="ChEBI" id="CHEBI:29105"/>
    </cofactor>
    <text evidence="12">Binds 2 zinc ions per subunit.</text>
</comment>
<dbReference type="SMART" id="SM00490">
    <property type="entry name" value="HELICc"/>
    <property type="match status" value="1"/>
</dbReference>
<evidence type="ECO:0000256" key="10">
    <source>
        <dbReference type="ARBA" id="ARBA00023235"/>
    </source>
</evidence>
<dbReference type="SUPFAM" id="SSF52540">
    <property type="entry name" value="P-loop containing nucleoside triphosphate hydrolases"/>
    <property type="match status" value="1"/>
</dbReference>
<dbReference type="GO" id="GO:0016787">
    <property type="term" value="F:hydrolase activity"/>
    <property type="evidence" value="ECO:0007669"/>
    <property type="project" value="UniProtKB-KW"/>
</dbReference>
<feature type="domain" description="Helicase ATP-binding" evidence="13">
    <location>
        <begin position="223"/>
        <end position="389"/>
    </location>
</feature>
<dbReference type="Gene3D" id="3.40.50.300">
    <property type="entry name" value="P-loop containing nucleotide triphosphate hydrolases"/>
    <property type="match status" value="2"/>
</dbReference>
<evidence type="ECO:0000256" key="2">
    <source>
        <dbReference type="ARBA" id="ARBA00022705"/>
    </source>
</evidence>
<feature type="binding site" evidence="12">
    <location>
        <position position="478"/>
    </location>
    <ligand>
        <name>Zn(2+)</name>
        <dbReference type="ChEBI" id="CHEBI:29105"/>
        <label>2</label>
    </ligand>
</feature>
<keyword evidence="2 12" id="KW-0235">DNA replication</keyword>
<keyword evidence="1 12" id="KW-0639">Primosome</keyword>
<evidence type="ECO:0000256" key="9">
    <source>
        <dbReference type="ARBA" id="ARBA00023125"/>
    </source>
</evidence>
<dbReference type="NCBIfam" id="TIGR00595">
    <property type="entry name" value="priA"/>
    <property type="match status" value="1"/>
</dbReference>
<dbReference type="GO" id="GO:0043138">
    <property type="term" value="F:3'-5' DNA helicase activity"/>
    <property type="evidence" value="ECO:0007669"/>
    <property type="project" value="UniProtKB-EC"/>
</dbReference>
<dbReference type="GO" id="GO:0005524">
    <property type="term" value="F:ATP binding"/>
    <property type="evidence" value="ECO:0007669"/>
    <property type="project" value="UniProtKB-UniRule"/>
</dbReference>
<dbReference type="PANTHER" id="PTHR30580:SF0">
    <property type="entry name" value="PRIMOSOMAL PROTEIN N"/>
    <property type="match status" value="1"/>
</dbReference>
<keyword evidence="10 12" id="KW-0413">Isomerase</keyword>
<dbReference type="GO" id="GO:0006270">
    <property type="term" value="P:DNA replication initiation"/>
    <property type="evidence" value="ECO:0007669"/>
    <property type="project" value="TreeGrafter"/>
</dbReference>
<sequence length="752" mass="83733">MTIIEVAVAGPFLTPLSYLLDSTATAALPVVGGRVRVPFRSKSLVGVVMAVQTFVDEQALQAGCAALSLNLKKLKSIEAVLDTAPLFSAKDMELLKWASFYYHEPIGNVMQTALPKRLRQGEVPEVEGVTSWVLAPQSIRETLPPLPANAKQQLALIDCLSESQALSAEHLNAQLNHWRTPMKRLLDLGWVQETTSPCLNWHSKLTRPGHILNAEQQVAVDAVDFDKGYQAFLLEGITGSGKTEVYLGMIERCLHLGKQVLVLVPEIGLTPQTVQRFEAYLQQPVAVMHSGLNDKERQCAWWLVQSGRVQVLLGTRSAVFTPFANLGLCIMDEEHDLSFKQQDGFRYSARDCLVRRAHLEKVPVVLGSATPSLESLYNAQTQRYAWLKLQQRAAGAQLPNVQLLDIRGEKLAEGVSTPLRKLMAQHLADQGQVLLFLNRRGFAPVLMCHDCGWQAACPSCDANMTYHQQVNELRCHHCGYQHKAPHTCPHCQSAEFVKVGQGTERLEETIQSWFPEESLLRIDADTTRLKGQMAELTQQAKEGKARILIGTQMLAKGHHFPQVTLVGLLDIDQGLFSSDFRAAERMAQLIVQVSGRAGRAEKTGTVMIQTHHPEHPLLKTLVAEGYEAFAKQALLGREEAGLPPYEYQILIRAEAIDAQAGWQFLNEIKFSLQSLKPTLLAQASSQVNAQVMGPVAAPMMRRQGRYRYQLLLQSNHRGTLHQWLGQVESRIYASKLTAKVRWSIDVDPQEMN</sequence>
<feature type="binding site" evidence="12">
    <location>
        <position position="488"/>
    </location>
    <ligand>
        <name>Zn(2+)</name>
        <dbReference type="ChEBI" id="CHEBI:29105"/>
        <label>1</label>
    </ligand>
</feature>
<evidence type="ECO:0000259" key="13">
    <source>
        <dbReference type="PROSITE" id="PS51192"/>
    </source>
</evidence>
<dbReference type="NCBIfam" id="NF004067">
    <property type="entry name" value="PRK05580.1-4"/>
    <property type="match status" value="1"/>
</dbReference>
<evidence type="ECO:0000256" key="7">
    <source>
        <dbReference type="ARBA" id="ARBA00022833"/>
    </source>
</evidence>
<keyword evidence="4 12" id="KW-0547">Nucleotide-binding</keyword>
<keyword evidence="15" id="KW-1185">Reference proteome</keyword>
<dbReference type="InterPro" id="IPR027417">
    <property type="entry name" value="P-loop_NTPase"/>
</dbReference>
<dbReference type="InterPro" id="IPR042115">
    <property type="entry name" value="PriA_3primeBD_sf"/>
</dbReference>
<accession>A0A6F8PK65</accession>
<dbReference type="NCBIfam" id="NF004065">
    <property type="entry name" value="PRK05580.1-1"/>
    <property type="match status" value="1"/>
</dbReference>
<feature type="binding site" evidence="12">
    <location>
        <position position="448"/>
    </location>
    <ligand>
        <name>Zn(2+)</name>
        <dbReference type="ChEBI" id="CHEBI:29105"/>
        <label>1</label>
    </ligand>
</feature>
<dbReference type="InterPro" id="IPR040498">
    <property type="entry name" value="PriA_CRR"/>
</dbReference>
<comment type="function">
    <text evidence="12">Initiates the restart of stalled replication forks, which reloads the replicative helicase on sites other than the origin of replication. Recognizes and binds to abandoned replication forks and remodels them to uncover a helicase loading site. Promotes assembly of the primosome at these replication forks.</text>
</comment>
<feature type="binding site" evidence="12">
    <location>
        <position position="475"/>
    </location>
    <ligand>
        <name>Zn(2+)</name>
        <dbReference type="ChEBI" id="CHEBI:29105"/>
        <label>2</label>
    </ligand>
</feature>
<keyword evidence="7 12" id="KW-0862">Zinc</keyword>
<dbReference type="GO" id="GO:0008270">
    <property type="term" value="F:zinc ion binding"/>
    <property type="evidence" value="ECO:0007669"/>
    <property type="project" value="UniProtKB-UniRule"/>
</dbReference>
<dbReference type="CDD" id="cd17929">
    <property type="entry name" value="DEXHc_priA"/>
    <property type="match status" value="1"/>
</dbReference>
<reference evidence="15" key="1">
    <citation type="submission" date="2019-11" db="EMBL/GenBank/DDBJ databases">
        <title>Isolation and characterization of two novel species in the genus Thiomicrorhabdus.</title>
        <authorList>
            <person name="Mochizuki J."/>
            <person name="Kojima H."/>
            <person name="Fukui M."/>
        </authorList>
    </citation>
    <scope>NUCLEOTIDE SEQUENCE [LARGE SCALE GENOMIC DNA]</scope>
    <source>
        <strain evidence="15">AkT22</strain>
    </source>
</reference>
<dbReference type="GO" id="GO:0003677">
    <property type="term" value="F:DNA binding"/>
    <property type="evidence" value="ECO:0007669"/>
    <property type="project" value="UniProtKB-UniRule"/>
</dbReference>
<keyword evidence="9 12" id="KW-0238">DNA-binding</keyword>
<dbReference type="AlphaFoldDB" id="A0A6F8PK65"/>
<comment type="catalytic activity">
    <reaction evidence="12">
        <text>Couples ATP hydrolysis with the unwinding of duplex DNA by translocating in the 3'-5' direction.</text>
        <dbReference type="EC" id="5.6.2.4"/>
    </reaction>
</comment>
<gene>
    <name evidence="12 14" type="primary">priA</name>
    <name evidence="14" type="ORF">THMIRHAT_01930</name>
</gene>
<dbReference type="InterPro" id="IPR011545">
    <property type="entry name" value="DEAD/DEAH_box_helicase_dom"/>
</dbReference>
<dbReference type="SMART" id="SM00487">
    <property type="entry name" value="DEXDc"/>
    <property type="match status" value="1"/>
</dbReference>
<feature type="binding site" evidence="12">
    <location>
        <position position="491"/>
    </location>
    <ligand>
        <name>Zn(2+)</name>
        <dbReference type="ChEBI" id="CHEBI:29105"/>
        <label>1</label>
    </ligand>
</feature>
<feature type="binding site" evidence="12">
    <location>
        <position position="451"/>
    </location>
    <ligand>
        <name>Zn(2+)</name>
        <dbReference type="ChEBI" id="CHEBI:29105"/>
        <label>1</label>
    </ligand>
</feature>
<dbReference type="Gene3D" id="3.40.1440.60">
    <property type="entry name" value="PriA, 3(prime) DNA-binding domain"/>
    <property type="match status" value="1"/>
</dbReference>
<dbReference type="Proteomes" id="UP000501466">
    <property type="component" value="Chromosome"/>
</dbReference>
<dbReference type="CDD" id="cd18804">
    <property type="entry name" value="SF2_C_priA"/>
    <property type="match status" value="1"/>
</dbReference>
<evidence type="ECO:0000256" key="12">
    <source>
        <dbReference type="HAMAP-Rule" id="MF_00983"/>
    </source>
</evidence>
<name>A0A6F8PK65_9GAMM</name>
<organism evidence="14 15">
    <name type="scientific">Thiosulfativibrio zosterae</name>
    <dbReference type="NCBI Taxonomy" id="2675053"/>
    <lineage>
        <taxon>Bacteria</taxon>
        <taxon>Pseudomonadati</taxon>
        <taxon>Pseudomonadota</taxon>
        <taxon>Gammaproteobacteria</taxon>
        <taxon>Thiotrichales</taxon>
        <taxon>Piscirickettsiaceae</taxon>
        <taxon>Thiosulfativibrio</taxon>
    </lineage>
</organism>
<dbReference type="Pfam" id="PF17764">
    <property type="entry name" value="PriA_3primeBD"/>
    <property type="match status" value="1"/>
</dbReference>
<proteinExistence type="inferred from homology"/>
<dbReference type="InterPro" id="IPR041222">
    <property type="entry name" value="PriA_3primeBD"/>
</dbReference>
<dbReference type="GO" id="GO:0006302">
    <property type="term" value="P:double-strand break repair"/>
    <property type="evidence" value="ECO:0007669"/>
    <property type="project" value="InterPro"/>
</dbReference>
<protein>
    <recommendedName>
        <fullName evidence="12">Replication restart protein PriA</fullName>
    </recommendedName>
    <alternativeName>
        <fullName evidence="12">ATP-dependent DNA helicase PriA</fullName>
        <ecNumber evidence="12">5.6.2.4</ecNumber>
    </alternativeName>
    <alternativeName>
        <fullName evidence="12">DNA 3'-5' helicase PriA</fullName>
    </alternativeName>
</protein>
<dbReference type="InterPro" id="IPR005259">
    <property type="entry name" value="PriA"/>
</dbReference>
<evidence type="ECO:0000256" key="3">
    <source>
        <dbReference type="ARBA" id="ARBA00022723"/>
    </source>
</evidence>
<dbReference type="GO" id="GO:0006269">
    <property type="term" value="P:DNA replication, synthesis of primer"/>
    <property type="evidence" value="ECO:0007669"/>
    <property type="project" value="UniProtKB-KW"/>
</dbReference>
<feature type="binding site" evidence="12">
    <location>
        <position position="457"/>
    </location>
    <ligand>
        <name>Zn(2+)</name>
        <dbReference type="ChEBI" id="CHEBI:29105"/>
        <label>2</label>
    </ligand>
</feature>
<keyword evidence="6 12" id="KW-0347">Helicase</keyword>
<dbReference type="Pfam" id="PF18319">
    <property type="entry name" value="Zn_ribbon_PriA"/>
    <property type="match status" value="1"/>
</dbReference>
<dbReference type="FunFam" id="3.40.50.300:FF:000489">
    <property type="entry name" value="Primosome assembly protein PriA"/>
    <property type="match status" value="1"/>
</dbReference>
<evidence type="ECO:0000313" key="14">
    <source>
        <dbReference type="EMBL" id="BBP42447.1"/>
    </source>
</evidence>
<dbReference type="PROSITE" id="PS51192">
    <property type="entry name" value="HELICASE_ATP_BIND_1"/>
    <property type="match status" value="1"/>
</dbReference>
<comment type="similarity">
    <text evidence="12">Belongs to the helicase family. PriA subfamily.</text>
</comment>
<dbReference type="InterPro" id="IPR014001">
    <property type="entry name" value="Helicase_ATP-bd"/>
</dbReference>
<evidence type="ECO:0000256" key="8">
    <source>
        <dbReference type="ARBA" id="ARBA00022840"/>
    </source>
</evidence>
<evidence type="ECO:0000256" key="11">
    <source>
        <dbReference type="ARBA" id="ARBA00048988"/>
    </source>
</evidence>
<evidence type="ECO:0000256" key="1">
    <source>
        <dbReference type="ARBA" id="ARBA00022515"/>
    </source>
</evidence>
<dbReference type="KEGG" id="tzo:THMIRHAT_01930"/>
<dbReference type="PANTHER" id="PTHR30580">
    <property type="entry name" value="PRIMOSOMAL PROTEIN N"/>
    <property type="match status" value="1"/>
</dbReference>
<dbReference type="EMBL" id="AP021888">
    <property type="protein sequence ID" value="BBP42447.1"/>
    <property type="molecule type" value="Genomic_DNA"/>
</dbReference>
<dbReference type="InterPro" id="IPR041236">
    <property type="entry name" value="PriA_C"/>
</dbReference>
<keyword evidence="8 12" id="KW-0067">ATP-binding</keyword>
<dbReference type="GO" id="GO:0006310">
    <property type="term" value="P:DNA recombination"/>
    <property type="evidence" value="ECO:0007669"/>
    <property type="project" value="InterPro"/>
</dbReference>
<comment type="subunit">
    <text evidence="12">Component of the replication restart primosome.</text>
</comment>
<keyword evidence="3 12" id="KW-0479">Metal-binding</keyword>
<dbReference type="RefSeq" id="WP_243831461.1">
    <property type="nucleotide sequence ID" value="NZ_AP021888.1"/>
</dbReference>
<evidence type="ECO:0000256" key="6">
    <source>
        <dbReference type="ARBA" id="ARBA00022806"/>
    </source>
</evidence>
<evidence type="ECO:0000313" key="15">
    <source>
        <dbReference type="Proteomes" id="UP000501466"/>
    </source>
</evidence>
<evidence type="ECO:0000256" key="5">
    <source>
        <dbReference type="ARBA" id="ARBA00022801"/>
    </source>
</evidence>
<dbReference type="Pfam" id="PF00270">
    <property type="entry name" value="DEAD"/>
    <property type="match status" value="1"/>
</dbReference>
<dbReference type="EC" id="5.6.2.4" evidence="12"/>
<dbReference type="GO" id="GO:1990077">
    <property type="term" value="C:primosome complex"/>
    <property type="evidence" value="ECO:0007669"/>
    <property type="project" value="UniProtKB-UniRule"/>
</dbReference>